<dbReference type="Proteomes" id="UP000447873">
    <property type="component" value="Unassembled WGS sequence"/>
</dbReference>
<feature type="compositionally biased region" description="Low complexity" evidence="1">
    <location>
        <begin position="21"/>
        <end position="32"/>
    </location>
</feature>
<feature type="region of interest" description="Disordered" evidence="1">
    <location>
        <begin position="1"/>
        <end position="49"/>
    </location>
</feature>
<dbReference type="Proteomes" id="UP000433883">
    <property type="component" value="Unassembled WGS sequence"/>
</dbReference>
<keyword evidence="6" id="KW-1185">Reference proteome</keyword>
<evidence type="ECO:0000256" key="1">
    <source>
        <dbReference type="SAM" id="MobiDB-lite"/>
    </source>
</evidence>
<dbReference type="EMBL" id="WNWS01000228">
    <property type="protein sequence ID" value="KAE9974002.1"/>
    <property type="molecule type" value="Genomic_DNA"/>
</dbReference>
<protein>
    <recommendedName>
        <fullName evidence="7">Meiotic recombination protein DMC1</fullName>
    </recommendedName>
</protein>
<accession>A0A8H3UR54</accession>
<dbReference type="GO" id="GO:0005675">
    <property type="term" value="C:transcription factor TFIIH holo complex"/>
    <property type="evidence" value="ECO:0007669"/>
    <property type="project" value="TreeGrafter"/>
</dbReference>
<evidence type="ECO:0000313" key="6">
    <source>
        <dbReference type="Proteomes" id="UP000490939"/>
    </source>
</evidence>
<dbReference type="EMBL" id="WNWR01000020">
    <property type="protein sequence ID" value="KAE9993814.1"/>
    <property type="molecule type" value="Genomic_DNA"/>
</dbReference>
<dbReference type="PANTHER" id="PTHR37781:SF1">
    <property type="entry name" value="ADR380WP"/>
    <property type="match status" value="1"/>
</dbReference>
<proteinExistence type="predicted"/>
<evidence type="ECO:0000313" key="2">
    <source>
        <dbReference type="EMBL" id="KAE9967264.1"/>
    </source>
</evidence>
<dbReference type="PANTHER" id="PTHR37781">
    <property type="entry name" value="TFIIH COMPLEX SUBUNIT"/>
    <property type="match status" value="1"/>
</dbReference>
<dbReference type="OrthoDB" id="5420410at2759"/>
<dbReference type="EMBL" id="WNWQ01000478">
    <property type="protein sequence ID" value="KAE9967264.1"/>
    <property type="molecule type" value="Genomic_DNA"/>
</dbReference>
<dbReference type="AlphaFoldDB" id="A0A8H3UR54"/>
<evidence type="ECO:0008006" key="7">
    <source>
        <dbReference type="Google" id="ProtNLM"/>
    </source>
</evidence>
<reference evidence="3 5" key="1">
    <citation type="submission" date="2018-12" db="EMBL/GenBank/DDBJ databases">
        <title>Venturia inaequalis Genome Resource.</title>
        <authorList>
            <person name="Lichtner F.J."/>
        </authorList>
    </citation>
    <scope>NUCLEOTIDE SEQUENCE [LARGE SCALE GENOMIC DNA]</scope>
    <source>
        <strain evidence="3 5">120213</strain>
        <strain evidence="2">Bline_iso_100314</strain>
        <strain evidence="4 6">DMI_063113</strain>
    </source>
</reference>
<name>A0A8H3UR54_VENIN</name>
<comment type="caution">
    <text evidence="3">The sequence shown here is derived from an EMBL/GenBank/DDBJ whole genome shotgun (WGS) entry which is preliminary data.</text>
</comment>
<organism evidence="3 5">
    <name type="scientific">Venturia inaequalis</name>
    <name type="common">Apple scab fungus</name>
    <dbReference type="NCBI Taxonomy" id="5025"/>
    <lineage>
        <taxon>Eukaryota</taxon>
        <taxon>Fungi</taxon>
        <taxon>Dikarya</taxon>
        <taxon>Ascomycota</taxon>
        <taxon>Pezizomycotina</taxon>
        <taxon>Dothideomycetes</taxon>
        <taxon>Pleosporomycetidae</taxon>
        <taxon>Venturiales</taxon>
        <taxon>Venturiaceae</taxon>
        <taxon>Venturia</taxon>
    </lineage>
</organism>
<dbReference type="InterPro" id="IPR031349">
    <property type="entry name" value="Tfb6"/>
</dbReference>
<dbReference type="Proteomes" id="UP000490939">
    <property type="component" value="Unassembled WGS sequence"/>
</dbReference>
<evidence type="ECO:0000313" key="5">
    <source>
        <dbReference type="Proteomes" id="UP000447873"/>
    </source>
</evidence>
<gene>
    <name evidence="2" type="ORF">BLS_006460</name>
    <name evidence="4" type="ORF">EG327_003064</name>
    <name evidence="3" type="ORF">EG328_004061</name>
</gene>
<evidence type="ECO:0000313" key="3">
    <source>
        <dbReference type="EMBL" id="KAE9974002.1"/>
    </source>
</evidence>
<sequence>MDSSATAGGFEHPSLLSPPQSSTASVSTAYATLPHAREHPLKSGGSKESSFIRFVDQGIQRIQRRFAKRGSDEADKGEKEEVKGYTSFSEFAKDTEALIDLVWVSGTPSLEVPYLLRLASLVAEVLPEFPAAPKATFRILDKLDLAFASLLQGRHVETGETLSGFSTGRKVSGTEKVRMKSIVDQTRVIVMDVIVNSGDAEEEEEDDQTVYMETGDEMEDVQESYGEDYGEREMGVARIYDRTVVELGDTIGGTPIGIITDD</sequence>
<dbReference type="Pfam" id="PF17110">
    <property type="entry name" value="TFB6"/>
    <property type="match status" value="1"/>
</dbReference>
<evidence type="ECO:0000313" key="4">
    <source>
        <dbReference type="EMBL" id="KAE9993814.1"/>
    </source>
</evidence>